<accession>E4T0N2</accession>
<keyword evidence="1" id="KW-0805">Transcription regulation</keyword>
<dbReference type="PROSITE" id="PS51118">
    <property type="entry name" value="HTH_HXLR"/>
    <property type="match status" value="1"/>
</dbReference>
<evidence type="ECO:0000313" key="6">
    <source>
        <dbReference type="Proteomes" id="UP000008718"/>
    </source>
</evidence>
<evidence type="ECO:0000313" key="5">
    <source>
        <dbReference type="EMBL" id="ADQ81096.1"/>
    </source>
</evidence>
<evidence type="ECO:0000256" key="3">
    <source>
        <dbReference type="ARBA" id="ARBA00023163"/>
    </source>
</evidence>
<sequence length="273" mass="31069">MYDFIHNLTIPTAICTFDGEFIDVNQALLDDSKATSKPHLFNYSSGELLDDSSNHNAIIDHLLSGNKVINQKILIKLVGNNNIVLRSTNVSLLSDGKKLMIIQNHTLDSNYHLPADKIEFILKEQAKISQHLNPYHIEALKQIYDQTLAVLNKEHLQIEAEYPHLNLDPHKFMHSIKSTLEIIQGKWTFSIVLALMKEVTLRFNELIKILEGRISARILSNELKLLENNGLIVRQVFTTVPPTVEYSLTEKGKSLNSVSIVLRDWGLYYGNNK</sequence>
<dbReference type="Proteomes" id="UP000008718">
    <property type="component" value="Chromosome"/>
</dbReference>
<feature type="domain" description="HTH hxlR-type" evidence="4">
    <location>
        <begin position="168"/>
        <end position="273"/>
    </location>
</feature>
<dbReference type="PANTHER" id="PTHR33204:SF37">
    <property type="entry name" value="HTH-TYPE TRANSCRIPTIONAL REGULATOR YODB"/>
    <property type="match status" value="1"/>
</dbReference>
<dbReference type="SUPFAM" id="SSF46785">
    <property type="entry name" value="Winged helix' DNA-binding domain"/>
    <property type="match status" value="1"/>
</dbReference>
<dbReference type="InterPro" id="IPR036388">
    <property type="entry name" value="WH-like_DNA-bd_sf"/>
</dbReference>
<name>E4T0N2_PALPW</name>
<evidence type="ECO:0000259" key="4">
    <source>
        <dbReference type="PROSITE" id="PS51118"/>
    </source>
</evidence>
<gene>
    <name evidence="5" type="ordered locus">Palpr_2967</name>
</gene>
<dbReference type="InterPro" id="IPR002577">
    <property type="entry name" value="HTH_HxlR"/>
</dbReference>
<protein>
    <submittedName>
        <fullName evidence="5">Transcriptional regulator, HxlR family</fullName>
    </submittedName>
</protein>
<proteinExistence type="predicted"/>
<reference evidence="5 6" key="2">
    <citation type="journal article" date="2011" name="Stand. Genomic Sci.">
        <title>Complete genome sequence of Paludibacter propionicigenes type strain (WB4).</title>
        <authorList>
            <person name="Gronow S."/>
            <person name="Munk C."/>
            <person name="Lapidus A."/>
            <person name="Nolan M."/>
            <person name="Lucas S."/>
            <person name="Hammon N."/>
            <person name="Deshpande S."/>
            <person name="Cheng J.F."/>
            <person name="Tapia R."/>
            <person name="Han C."/>
            <person name="Goodwin L."/>
            <person name="Pitluck S."/>
            <person name="Liolios K."/>
            <person name="Ivanova N."/>
            <person name="Mavromatis K."/>
            <person name="Mikhailova N."/>
            <person name="Pati A."/>
            <person name="Chen A."/>
            <person name="Palaniappan K."/>
            <person name="Land M."/>
            <person name="Hauser L."/>
            <person name="Chang Y.J."/>
            <person name="Jeffries C.D."/>
            <person name="Brambilla E."/>
            <person name="Rohde M."/>
            <person name="Goker M."/>
            <person name="Detter J.C."/>
            <person name="Woyke T."/>
            <person name="Bristow J."/>
            <person name="Eisen J.A."/>
            <person name="Markowitz V."/>
            <person name="Hugenholtz P."/>
            <person name="Kyrpides N.C."/>
            <person name="Klenk H.P."/>
        </authorList>
    </citation>
    <scope>NUCLEOTIDE SEQUENCE [LARGE SCALE GENOMIC DNA]</scope>
    <source>
        <strain evidence="6">DSM 17365 / JCM 13257 / WB4</strain>
    </source>
</reference>
<dbReference type="KEGG" id="ppn:Palpr_2967"/>
<dbReference type="EMBL" id="CP002345">
    <property type="protein sequence ID" value="ADQ81096.1"/>
    <property type="molecule type" value="Genomic_DNA"/>
</dbReference>
<keyword evidence="2" id="KW-0238">DNA-binding</keyword>
<dbReference type="RefSeq" id="WP_013446465.1">
    <property type="nucleotide sequence ID" value="NC_014734.1"/>
</dbReference>
<keyword evidence="3" id="KW-0804">Transcription</keyword>
<keyword evidence="6" id="KW-1185">Reference proteome</keyword>
<dbReference type="PANTHER" id="PTHR33204">
    <property type="entry name" value="TRANSCRIPTIONAL REGULATOR, MARR FAMILY"/>
    <property type="match status" value="1"/>
</dbReference>
<dbReference type="Pfam" id="PF01638">
    <property type="entry name" value="HxlR"/>
    <property type="match status" value="1"/>
</dbReference>
<dbReference type="AlphaFoldDB" id="E4T0N2"/>
<dbReference type="InterPro" id="IPR036390">
    <property type="entry name" value="WH_DNA-bd_sf"/>
</dbReference>
<evidence type="ECO:0000256" key="2">
    <source>
        <dbReference type="ARBA" id="ARBA00023125"/>
    </source>
</evidence>
<dbReference type="GO" id="GO:0003677">
    <property type="term" value="F:DNA binding"/>
    <property type="evidence" value="ECO:0007669"/>
    <property type="project" value="UniProtKB-KW"/>
</dbReference>
<organism evidence="5 6">
    <name type="scientific">Paludibacter propionicigenes (strain DSM 17365 / JCM 13257 / WB4)</name>
    <dbReference type="NCBI Taxonomy" id="694427"/>
    <lineage>
        <taxon>Bacteria</taxon>
        <taxon>Pseudomonadati</taxon>
        <taxon>Bacteroidota</taxon>
        <taxon>Bacteroidia</taxon>
        <taxon>Bacteroidales</taxon>
        <taxon>Paludibacteraceae</taxon>
        <taxon>Paludibacter</taxon>
    </lineage>
</organism>
<dbReference type="eggNOG" id="COG1733">
    <property type="taxonomic scope" value="Bacteria"/>
</dbReference>
<evidence type="ECO:0000256" key="1">
    <source>
        <dbReference type="ARBA" id="ARBA00023015"/>
    </source>
</evidence>
<reference key="1">
    <citation type="submission" date="2010-11" db="EMBL/GenBank/DDBJ databases">
        <title>The complete genome of Paludibacter propionicigenes DSM 17365.</title>
        <authorList>
            <consortium name="US DOE Joint Genome Institute (JGI-PGF)"/>
            <person name="Lucas S."/>
            <person name="Copeland A."/>
            <person name="Lapidus A."/>
            <person name="Bruce D."/>
            <person name="Goodwin L."/>
            <person name="Pitluck S."/>
            <person name="Kyrpides N."/>
            <person name="Mavromatis K."/>
            <person name="Ivanova N."/>
            <person name="Munk A.C."/>
            <person name="Brettin T."/>
            <person name="Detter J.C."/>
            <person name="Han C."/>
            <person name="Tapia R."/>
            <person name="Land M."/>
            <person name="Hauser L."/>
            <person name="Markowitz V."/>
            <person name="Cheng J.-F."/>
            <person name="Hugenholtz P."/>
            <person name="Woyke T."/>
            <person name="Wu D."/>
            <person name="Gronow S."/>
            <person name="Wellnitz S."/>
            <person name="Brambilla E."/>
            <person name="Klenk H.-P."/>
            <person name="Eisen J.A."/>
        </authorList>
    </citation>
    <scope>NUCLEOTIDE SEQUENCE</scope>
    <source>
        <strain>WB4</strain>
    </source>
</reference>
<dbReference type="Gene3D" id="1.10.10.10">
    <property type="entry name" value="Winged helix-like DNA-binding domain superfamily/Winged helix DNA-binding domain"/>
    <property type="match status" value="1"/>
</dbReference>
<dbReference type="HOGENOM" id="CLU_1018801_0_0_10"/>